<comment type="caution">
    <text evidence="1">The sequence shown here is derived from an EMBL/GenBank/DDBJ whole genome shotgun (WGS) entry which is preliminary data.</text>
</comment>
<proteinExistence type="predicted"/>
<dbReference type="Proteomes" id="UP000798662">
    <property type="component" value="Chromosome 2"/>
</dbReference>
<organism evidence="1 2">
    <name type="scientific">Pyropia yezoensis</name>
    <name type="common">Susabi-nori</name>
    <name type="synonym">Porphyra yezoensis</name>
    <dbReference type="NCBI Taxonomy" id="2788"/>
    <lineage>
        <taxon>Eukaryota</taxon>
        <taxon>Rhodophyta</taxon>
        <taxon>Bangiophyceae</taxon>
        <taxon>Bangiales</taxon>
        <taxon>Bangiaceae</taxon>
        <taxon>Pyropia</taxon>
    </lineage>
</organism>
<gene>
    <name evidence="1" type="ORF">I4F81_006317</name>
</gene>
<sequence>MSPSFFFCRPSPPHSRSSPPACPSLHPASSTSSHALHMMEAFIPPGGTSSLRVTRSPLRIAHAPTPPSIVAKPPRTPPRRQLAMLAKRAKPPPSSAPSGPADRDASKISSILRESGFSPRTATTDLEERFNQPPSAADAPGPTLYERVAGIVGADNLAAAEKQVGVALVAFAVLFVACGVAISVEAYVKVTGGTLVVGEGLDGLVVGLAEKVFTPALVAFLVISSAYGTLKASQLGSGGGVYAESTAPRERGERGAVGGKRKATKGKGGGKKGK</sequence>
<protein>
    <submittedName>
        <fullName evidence="1">Uncharacterized protein</fullName>
    </submittedName>
</protein>
<reference evidence="1" key="1">
    <citation type="submission" date="2019-11" db="EMBL/GenBank/DDBJ databases">
        <title>Nori genome reveals adaptations in red seaweeds to the harsh intertidal environment.</title>
        <authorList>
            <person name="Wang D."/>
            <person name="Mao Y."/>
        </authorList>
    </citation>
    <scope>NUCLEOTIDE SEQUENCE</scope>
    <source>
        <tissue evidence="1">Gametophyte</tissue>
    </source>
</reference>
<name>A0ACC3C1V9_PYRYE</name>
<dbReference type="EMBL" id="CM020619">
    <property type="protein sequence ID" value="KAK1863763.1"/>
    <property type="molecule type" value="Genomic_DNA"/>
</dbReference>
<keyword evidence="2" id="KW-1185">Reference proteome</keyword>
<accession>A0ACC3C1V9</accession>
<evidence type="ECO:0000313" key="1">
    <source>
        <dbReference type="EMBL" id="KAK1863763.1"/>
    </source>
</evidence>
<evidence type="ECO:0000313" key="2">
    <source>
        <dbReference type="Proteomes" id="UP000798662"/>
    </source>
</evidence>